<proteinExistence type="predicted"/>
<evidence type="ECO:0000256" key="1">
    <source>
        <dbReference type="SAM" id="Phobius"/>
    </source>
</evidence>
<keyword evidence="1" id="KW-1133">Transmembrane helix</keyword>
<evidence type="ECO:0000313" key="4">
    <source>
        <dbReference type="Proteomes" id="UP000192578"/>
    </source>
</evidence>
<feature type="transmembrane region" description="Helical" evidence="1">
    <location>
        <begin position="335"/>
        <end position="356"/>
    </location>
</feature>
<feature type="chain" id="PRO_5012709485" description="Ig-like domain-containing protein" evidence="2">
    <location>
        <begin position="25"/>
        <end position="376"/>
    </location>
</feature>
<dbReference type="EMBL" id="MTYJ01000113">
    <property type="protein sequence ID" value="OQV13942.1"/>
    <property type="molecule type" value="Genomic_DNA"/>
</dbReference>
<evidence type="ECO:0008006" key="5">
    <source>
        <dbReference type="Google" id="ProtNLM"/>
    </source>
</evidence>
<accession>A0A1W0WFI9</accession>
<name>A0A1W0WFI9_HYPEX</name>
<keyword evidence="1" id="KW-0472">Membrane</keyword>
<protein>
    <recommendedName>
        <fullName evidence="5">Ig-like domain-containing protein</fullName>
    </recommendedName>
</protein>
<dbReference type="AlphaFoldDB" id="A0A1W0WFI9"/>
<dbReference type="OrthoDB" id="6434091at2759"/>
<organism evidence="3 4">
    <name type="scientific">Hypsibius exemplaris</name>
    <name type="common">Freshwater tardigrade</name>
    <dbReference type="NCBI Taxonomy" id="2072580"/>
    <lineage>
        <taxon>Eukaryota</taxon>
        <taxon>Metazoa</taxon>
        <taxon>Ecdysozoa</taxon>
        <taxon>Tardigrada</taxon>
        <taxon>Eutardigrada</taxon>
        <taxon>Parachela</taxon>
        <taxon>Hypsibioidea</taxon>
        <taxon>Hypsibiidae</taxon>
        <taxon>Hypsibius</taxon>
    </lineage>
</organism>
<keyword evidence="4" id="KW-1185">Reference proteome</keyword>
<evidence type="ECO:0000256" key="2">
    <source>
        <dbReference type="SAM" id="SignalP"/>
    </source>
</evidence>
<evidence type="ECO:0000313" key="3">
    <source>
        <dbReference type="EMBL" id="OQV13942.1"/>
    </source>
</evidence>
<feature type="signal peptide" evidence="2">
    <location>
        <begin position="1"/>
        <end position="24"/>
    </location>
</feature>
<keyword evidence="2" id="KW-0732">Signal</keyword>
<sequence>MIGCAFSMNRWLLLFCCLIFSSRGSPVAADVNPQCEQIKKNPSGEPIRIRYHVEQGDIFEITCTFCDDRKDALNWYFRPKYMQINSQRQMVESDGPEIELSADPFTLTNQSTFNHLRVDFKHGAWSECNACGDTPGEQERTSECRVKFSYPQGYPMDKENFDDFLYWLVGLEVRDAYELAFPYSKLMEDYETMKVDSIRSRCNVEASRQAVKAQAEYLRTCLKQLETADAGYANGMSCRNWMYLLRWEAFGDVGKPVFPPHELIGGLVETRTCRTNCSVDASAVKKAKKILRKKGLSLRNILRRQEKRTKNNTILGEVEIKVVKPKEAPPDMRVALIYLAVGTLCDLVIFVGVMIARHRQRLAVRMKGYKELYDDS</sequence>
<comment type="caution">
    <text evidence="3">The sequence shown here is derived from an EMBL/GenBank/DDBJ whole genome shotgun (WGS) entry which is preliminary data.</text>
</comment>
<keyword evidence="1" id="KW-0812">Transmembrane</keyword>
<dbReference type="Proteomes" id="UP000192578">
    <property type="component" value="Unassembled WGS sequence"/>
</dbReference>
<reference evidence="4" key="1">
    <citation type="submission" date="2017-01" db="EMBL/GenBank/DDBJ databases">
        <title>Comparative genomics of anhydrobiosis in the tardigrade Hypsibius dujardini.</title>
        <authorList>
            <person name="Yoshida Y."/>
            <person name="Koutsovoulos G."/>
            <person name="Laetsch D."/>
            <person name="Stevens L."/>
            <person name="Kumar S."/>
            <person name="Horikawa D."/>
            <person name="Ishino K."/>
            <person name="Komine S."/>
            <person name="Tomita M."/>
            <person name="Blaxter M."/>
            <person name="Arakawa K."/>
        </authorList>
    </citation>
    <scope>NUCLEOTIDE SEQUENCE [LARGE SCALE GENOMIC DNA]</scope>
    <source>
        <strain evidence="4">Z151</strain>
    </source>
</reference>
<gene>
    <name evidence="3" type="ORF">BV898_11824</name>
</gene>